<dbReference type="OrthoDB" id="4427901at2"/>
<dbReference type="RefSeq" id="WP_087454947.1">
    <property type="nucleotide sequence ID" value="NZ_CP021417.2"/>
</dbReference>
<dbReference type="AlphaFoldDB" id="A0A7Y4LHE8"/>
<evidence type="ECO:0000313" key="1">
    <source>
        <dbReference type="EMBL" id="ARU47176.2"/>
    </source>
</evidence>
<organism evidence="1 2">
    <name type="scientific">Corynebacterium silvaticum</name>
    <dbReference type="NCBI Taxonomy" id="2320431"/>
    <lineage>
        <taxon>Bacteria</taxon>
        <taxon>Bacillati</taxon>
        <taxon>Actinomycetota</taxon>
        <taxon>Actinomycetes</taxon>
        <taxon>Mycobacteriales</taxon>
        <taxon>Corynebacteriaceae</taxon>
        <taxon>Corynebacterium</taxon>
    </lineage>
</organism>
<dbReference type="KEGG" id="csil:CBE74_10590"/>
<reference evidence="1 2" key="3">
    <citation type="journal article" date="2020" name="Int. J. Syst. Evol. Microbiol.">
        <title>Corynebacterium silvaticum sp. nov., a unique group of NTTB corynebacteria in wild boar and roe deer.</title>
        <authorList>
            <person name="Dangel A."/>
            <person name="Berger A."/>
            <person name="Rau J."/>
            <person name="Eisenberg T."/>
            <person name="Kampfer P."/>
            <person name="Margos G."/>
            <person name="Contzen M."/>
            <person name="Busse H.J."/>
            <person name="Konrad R."/>
            <person name="Peters M."/>
            <person name="Sting R."/>
            <person name="Sing A."/>
        </authorList>
    </citation>
    <scope>NUCLEOTIDE SEQUENCE [LARGE SCALE GENOMIC DNA]</scope>
    <source>
        <strain evidence="1 2">PO100/5</strain>
    </source>
</reference>
<accession>A0A7Y4LHE8</accession>
<dbReference type="Proteomes" id="UP000195652">
    <property type="component" value="Chromosome"/>
</dbReference>
<reference evidence="1 2" key="4">
    <citation type="journal article" date="2020" name="PLoS ONE">
        <title>Taxonomic classification of strain PO100/5 shows a broader geographic distribution and genetic markers of the recently described Corynebacterium silvaticum.</title>
        <authorList>
            <person name="Viana M.V.C."/>
            <person name="Profeta R."/>
            <person name="da Silva A.L."/>
            <person name="Hurtado R."/>
            <person name="Cerqueira J.C."/>
            <person name="Ribeiro B.F.S."/>
            <person name="Almeida M.O."/>
            <person name="Morais-Rodrigues F."/>
            <person name="Soares S.C."/>
            <person name="Oliveira M."/>
            <person name="Tavares L."/>
            <person name="Figueiredo H."/>
            <person name="Wattam A.R."/>
            <person name="Barh D."/>
            <person name="Ghosh P."/>
            <person name="Silva A."/>
            <person name="Azevedo V."/>
        </authorList>
    </citation>
    <scope>NUCLEOTIDE SEQUENCE [LARGE SCALE GENOMIC DNA]</scope>
    <source>
        <strain evidence="1 2">PO100/5</strain>
    </source>
</reference>
<name>A0A7Y4LHE8_9CORY</name>
<reference evidence="1 2" key="1">
    <citation type="journal article" date="2014" name="BMC Vet. Res.">
        <title>First report of Corynebacterium pseudotuberculosis from caseous lymphadenitis lesions in Black Alentejano pig (Sus scrofa domesticus).</title>
        <authorList>
            <person name="Oliveira M."/>
            <person name="Barroco C."/>
            <person name="Mottola C."/>
            <person name="Santos R."/>
            <person name="Lemsaddek A."/>
            <person name="Tavares L."/>
            <person name="Semedo-Lemsaddek T."/>
        </authorList>
    </citation>
    <scope>NUCLEOTIDE SEQUENCE [LARGE SCALE GENOMIC DNA]</scope>
    <source>
        <strain evidence="1 2">PO100/5</strain>
    </source>
</reference>
<evidence type="ECO:0000313" key="2">
    <source>
        <dbReference type="Proteomes" id="UP000195652"/>
    </source>
</evidence>
<gene>
    <name evidence="1" type="ORF">CBE74_10590</name>
</gene>
<proteinExistence type="predicted"/>
<sequence>MNGNKVLWAYELRRIMSIPSSHIVLGLGLFLAVASPVTAWFMPDIIQSLSMPEPTWRDSYAQWEKNLHQVISITIIIVSAHGISGGLSGGEAVLVLSRNVSRRAYISSKVFSYYALSVGVVTLGTLIVWVATNLIFGEAALSASRSSEWFMQMTLVLAVITGAAVIWQRMVAAAGVGCAVFLLIQLTAIWESAPPAWVSVPLACVVLYAAMRLYDRIEIQGD</sequence>
<protein>
    <submittedName>
        <fullName evidence="1">ABC transporter permease</fullName>
    </submittedName>
</protein>
<reference evidence="1 2" key="2">
    <citation type="journal article" date="2020" name="Antonie Van Leeuwenhoek">
        <title>Phylogenomic characterisation of a novel corynebacterial species pathogenic to animals.</title>
        <authorList>
            <person name="Moller J."/>
            <person name="Musella L."/>
            <person name="Melnikov V."/>
            <person name="Geissdorfer W."/>
            <person name="Burkovski A."/>
            <person name="Sangal V."/>
        </authorList>
    </citation>
    <scope>NUCLEOTIDE SEQUENCE [LARGE SCALE GENOMIC DNA]</scope>
    <source>
        <strain evidence="1 2">PO100/5</strain>
    </source>
</reference>
<dbReference type="EMBL" id="CP021417">
    <property type="protein sequence ID" value="ARU47176.2"/>
    <property type="molecule type" value="Genomic_DNA"/>
</dbReference>
<dbReference type="GeneID" id="75008663"/>
<keyword evidence="2" id="KW-1185">Reference proteome</keyword>